<evidence type="ECO:0000313" key="1">
    <source>
        <dbReference type="EMBL" id="GAY66396.1"/>
    </source>
</evidence>
<organism evidence="1 2">
    <name type="scientific">Citrus unshiu</name>
    <name type="common">Satsuma mandarin</name>
    <name type="synonym">Citrus nobilis var. unshiu</name>
    <dbReference type="NCBI Taxonomy" id="55188"/>
    <lineage>
        <taxon>Eukaryota</taxon>
        <taxon>Viridiplantae</taxon>
        <taxon>Streptophyta</taxon>
        <taxon>Embryophyta</taxon>
        <taxon>Tracheophyta</taxon>
        <taxon>Spermatophyta</taxon>
        <taxon>Magnoliopsida</taxon>
        <taxon>eudicotyledons</taxon>
        <taxon>Gunneridae</taxon>
        <taxon>Pentapetalae</taxon>
        <taxon>rosids</taxon>
        <taxon>malvids</taxon>
        <taxon>Sapindales</taxon>
        <taxon>Rutaceae</taxon>
        <taxon>Aurantioideae</taxon>
        <taxon>Citrus</taxon>
    </lineage>
</organism>
<gene>
    <name evidence="1" type="ORF">CUMW_248400</name>
</gene>
<sequence>MNNEDLASLHRSAPSRENKTVLFRNLCSHYEPKNAVFVNGKFCKDPKLARPEYFFLSGLDKPGTQQTDLVSV</sequence>
<dbReference type="EMBL" id="BDQV01000573">
    <property type="protein sequence ID" value="GAY66396.1"/>
    <property type="molecule type" value="Genomic_DNA"/>
</dbReference>
<proteinExistence type="predicted"/>
<keyword evidence="2" id="KW-1185">Reference proteome</keyword>
<evidence type="ECO:0000313" key="2">
    <source>
        <dbReference type="Proteomes" id="UP000236630"/>
    </source>
</evidence>
<accession>A0A2H5QP48</accession>
<name>A0A2H5QP48_CITUN</name>
<dbReference type="AlphaFoldDB" id="A0A2H5QP48"/>
<dbReference type="Proteomes" id="UP000236630">
    <property type="component" value="Unassembled WGS sequence"/>
</dbReference>
<reference evidence="1 2" key="1">
    <citation type="journal article" date="2017" name="Front. Genet.">
        <title>Draft sequencing of the heterozygous diploid genome of Satsuma (Citrus unshiu Marc.) using a hybrid assembly approach.</title>
        <authorList>
            <person name="Shimizu T."/>
            <person name="Tanizawa Y."/>
            <person name="Mochizuki T."/>
            <person name="Nagasaki H."/>
            <person name="Yoshioka T."/>
            <person name="Toyoda A."/>
            <person name="Fujiyama A."/>
            <person name="Kaminuma E."/>
            <person name="Nakamura Y."/>
        </authorList>
    </citation>
    <scope>NUCLEOTIDE SEQUENCE [LARGE SCALE GENOMIC DNA]</scope>
    <source>
        <strain evidence="2">cv. Miyagawa wase</strain>
    </source>
</reference>
<protein>
    <submittedName>
        <fullName evidence="1">Uncharacterized protein</fullName>
    </submittedName>
</protein>
<comment type="caution">
    <text evidence="1">The sequence shown here is derived from an EMBL/GenBank/DDBJ whole genome shotgun (WGS) entry which is preliminary data.</text>
</comment>